<keyword evidence="7 12" id="KW-0408">Iron</keyword>
<dbReference type="FunFam" id="3.40.50.920:FF:000007">
    <property type="entry name" value="Pyruvate:ferredoxin (Flavodoxin) oxidoreductase"/>
    <property type="match status" value="1"/>
</dbReference>
<keyword evidence="15" id="KW-0670">Pyruvate</keyword>
<dbReference type="Gene3D" id="3.40.920.10">
    <property type="entry name" value="Pyruvate-ferredoxin oxidoreductase, PFOR, domain III"/>
    <property type="match status" value="1"/>
</dbReference>
<accession>A0A4Z0V5C1</accession>
<keyword evidence="6 9" id="KW-0560">Oxidoreductase</keyword>
<dbReference type="Gene3D" id="4.10.780.10">
    <property type="entry name" value="Pyruvate-flavodoxin oxidoreductase, EKR domain"/>
    <property type="match status" value="1"/>
</dbReference>
<feature type="binding site" evidence="12">
    <location>
        <position position="823"/>
    </location>
    <ligand>
        <name>[4Fe-4S] cluster</name>
        <dbReference type="ChEBI" id="CHEBI:49883"/>
        <label>3</label>
    </ligand>
</feature>
<dbReference type="InterPro" id="IPR002880">
    <property type="entry name" value="Pyrv_Fd/Flavodoxin_OxRdtase_N"/>
</dbReference>
<name>A0A4Z0V5C1_9BACT</name>
<feature type="site" description="Important for catalytic activity" evidence="11">
    <location>
        <position position="28"/>
    </location>
</feature>
<evidence type="ECO:0000256" key="11">
    <source>
        <dbReference type="PIRSR" id="PIRSR000159-2"/>
    </source>
</evidence>
<evidence type="ECO:0000256" key="9">
    <source>
        <dbReference type="PIRNR" id="PIRNR000159"/>
    </source>
</evidence>
<dbReference type="Pfam" id="PF12837">
    <property type="entry name" value="Fer4_6"/>
    <property type="match status" value="1"/>
</dbReference>
<dbReference type="InterPro" id="IPR017900">
    <property type="entry name" value="4Fe4S_Fe_S_CS"/>
</dbReference>
<dbReference type="InterPro" id="IPR011895">
    <property type="entry name" value="Pyrv_flavodox_OxRed"/>
</dbReference>
<dbReference type="PIRSF" id="PIRSF000159">
    <property type="entry name" value="NifJ"/>
    <property type="match status" value="1"/>
</dbReference>
<keyword evidence="5 9" id="KW-0249">Electron transport</keyword>
<feature type="binding site" evidence="12">
    <location>
        <position position="703"/>
    </location>
    <ligand>
        <name>[4Fe-4S] cluster</name>
        <dbReference type="ChEBI" id="CHEBI:49883"/>
        <label>1</label>
    </ligand>
</feature>
<dbReference type="PROSITE" id="PS51379">
    <property type="entry name" value="4FE4S_FER_2"/>
    <property type="match status" value="2"/>
</dbReference>
<evidence type="ECO:0000256" key="5">
    <source>
        <dbReference type="ARBA" id="ARBA00022982"/>
    </source>
</evidence>
<feature type="binding site" evidence="10">
    <location>
        <position position="61"/>
    </location>
    <ligand>
        <name>thiamine diphosphate</name>
        <dbReference type="ChEBI" id="CHEBI:58937"/>
    </ligand>
</feature>
<dbReference type="RefSeq" id="WP_135472277.1">
    <property type="nucleotide sequence ID" value="NZ_CASJDB010000051.1"/>
</dbReference>
<feature type="binding site" evidence="12">
    <location>
        <position position="820"/>
    </location>
    <ligand>
        <name>[4Fe-4S] cluster</name>
        <dbReference type="ChEBI" id="CHEBI:49883"/>
        <label>3</label>
    </ligand>
</feature>
<reference evidence="15 16" key="1">
    <citation type="submission" date="2019-02" db="EMBL/GenBank/DDBJ databases">
        <title>Isolation and identification of novel species under the genus Muribaculum.</title>
        <authorList>
            <person name="Miyake S."/>
            <person name="Ding Y."/>
            <person name="Low A."/>
            <person name="Soh M."/>
            <person name="Seedorf H."/>
        </authorList>
    </citation>
    <scope>NUCLEOTIDE SEQUENCE [LARGE SCALE GENOMIC DNA]</scope>
    <source>
        <strain evidence="15 16">TLL-A3</strain>
    </source>
</reference>
<dbReference type="Gene3D" id="3.40.50.970">
    <property type="match status" value="2"/>
</dbReference>
<protein>
    <submittedName>
        <fullName evidence="15">Pyruvate:ferredoxin (Flavodoxin) oxidoreductase</fullName>
    </submittedName>
</protein>
<dbReference type="Pfam" id="PF01855">
    <property type="entry name" value="POR_N"/>
    <property type="match status" value="1"/>
</dbReference>
<keyword evidence="16" id="KW-1185">Reference proteome</keyword>
<feature type="domain" description="4Fe-4S ferredoxin-type" evidence="14">
    <location>
        <begin position="743"/>
        <end position="774"/>
    </location>
</feature>
<evidence type="ECO:0000313" key="15">
    <source>
        <dbReference type="EMBL" id="TGG36543.1"/>
    </source>
</evidence>
<feature type="binding site" evidence="10">
    <location>
        <position position="848"/>
    </location>
    <ligand>
        <name>thiamine diphosphate</name>
        <dbReference type="ChEBI" id="CHEBI:58937"/>
    </ligand>
</feature>
<feature type="site" description="Important for catalytic activity" evidence="11">
    <location>
        <position position="61"/>
    </location>
</feature>
<feature type="binding site" evidence="12">
    <location>
        <position position="697"/>
    </location>
    <ligand>
        <name>[4Fe-4S] cluster</name>
        <dbReference type="ChEBI" id="CHEBI:49883"/>
        <label>1</label>
    </ligand>
</feature>
<evidence type="ECO:0000313" key="16">
    <source>
        <dbReference type="Proteomes" id="UP000297635"/>
    </source>
</evidence>
<feature type="binding site" evidence="10">
    <location>
        <position position="825"/>
    </location>
    <ligand>
        <name>thiamine diphosphate</name>
        <dbReference type="ChEBI" id="CHEBI:58937"/>
    </ligand>
</feature>
<dbReference type="InterPro" id="IPR033412">
    <property type="entry name" value="PFOR_II"/>
</dbReference>
<dbReference type="Gene3D" id="3.40.50.920">
    <property type="match status" value="1"/>
</dbReference>
<evidence type="ECO:0000256" key="8">
    <source>
        <dbReference type="ARBA" id="ARBA00023014"/>
    </source>
</evidence>
<dbReference type="InterPro" id="IPR037112">
    <property type="entry name" value="Pyrv-flavodox_OxR_EKR_sf"/>
</dbReference>
<dbReference type="AlphaFoldDB" id="A0A4Z0V5C1"/>
<feature type="binding site" evidence="12">
    <location>
        <position position="700"/>
    </location>
    <ligand>
        <name>[4Fe-4S] cluster</name>
        <dbReference type="ChEBI" id="CHEBI:49883"/>
        <label>1</label>
    </ligand>
</feature>
<dbReference type="SMART" id="SM00890">
    <property type="entry name" value="EKR"/>
    <property type="match status" value="1"/>
</dbReference>
<feature type="binding site" evidence="12">
    <location>
        <position position="754"/>
    </location>
    <ligand>
        <name>[4Fe-4S] cluster</name>
        <dbReference type="ChEBI" id="CHEBI:49883"/>
        <label>2</label>
    </ligand>
</feature>
<proteinExistence type="inferred from homology"/>
<dbReference type="PANTHER" id="PTHR32154">
    <property type="entry name" value="PYRUVATE-FLAVODOXIN OXIDOREDUCTASE-RELATED"/>
    <property type="match status" value="1"/>
</dbReference>
<dbReference type="GO" id="GO:0005506">
    <property type="term" value="F:iron ion binding"/>
    <property type="evidence" value="ECO:0007669"/>
    <property type="project" value="InterPro"/>
</dbReference>
<dbReference type="InterPro" id="IPR011766">
    <property type="entry name" value="TPP_enzyme_TPP-bd"/>
</dbReference>
<dbReference type="InterPro" id="IPR019456">
    <property type="entry name" value="Pyrv-flavodox_OxRtase_EKR"/>
</dbReference>
<dbReference type="PANTHER" id="PTHR32154:SF0">
    <property type="entry name" value="PYRUVATE-FLAVODOXIN OXIDOREDUCTASE-RELATED"/>
    <property type="match status" value="1"/>
</dbReference>
<dbReference type="Pfam" id="PF01558">
    <property type="entry name" value="POR"/>
    <property type="match status" value="1"/>
</dbReference>
<dbReference type="InterPro" id="IPR050722">
    <property type="entry name" value="Pyruvate:ferred/Flavod_OxRd"/>
</dbReference>
<feature type="binding site" evidence="10">
    <location>
        <begin position="973"/>
        <end position="976"/>
    </location>
    <ligand>
        <name>thiamine diphosphate</name>
        <dbReference type="ChEBI" id="CHEBI:58937"/>
    </ligand>
</feature>
<dbReference type="InterPro" id="IPR019752">
    <property type="entry name" value="Pyrv/ketoisovalerate_OxRed_cat"/>
</dbReference>
<dbReference type="NCBIfam" id="TIGR02176">
    <property type="entry name" value="pyruv_ox_red"/>
    <property type="match status" value="1"/>
</dbReference>
<evidence type="ECO:0000256" key="12">
    <source>
        <dbReference type="PIRSR" id="PIRSR000159-50"/>
    </source>
</evidence>
<feature type="binding site" evidence="12">
    <location>
        <position position="707"/>
    </location>
    <ligand>
        <name>[4Fe-4S] cluster</name>
        <dbReference type="ChEBI" id="CHEBI:49883"/>
        <label>2</label>
    </ligand>
</feature>
<keyword evidence="4 12" id="KW-0479">Metal-binding</keyword>
<dbReference type="Gene3D" id="3.30.70.20">
    <property type="match status" value="1"/>
</dbReference>
<feature type="binding site" evidence="12">
    <location>
        <position position="848"/>
    </location>
    <ligand>
        <name>[4Fe-4S] cluster</name>
        <dbReference type="ChEBI" id="CHEBI:49883"/>
        <label>3</label>
    </ligand>
</feature>
<dbReference type="Proteomes" id="UP000297635">
    <property type="component" value="Unassembled WGS sequence"/>
</dbReference>
<feature type="binding site" evidence="10">
    <location>
        <position position="111"/>
    </location>
    <ligand>
        <name>pyruvate</name>
        <dbReference type="ChEBI" id="CHEBI:15361"/>
    </ligand>
</feature>
<feature type="site" description="Important for catalytic activity" evidence="11">
    <location>
        <position position="1007"/>
    </location>
</feature>
<evidence type="ECO:0000256" key="2">
    <source>
        <dbReference type="ARBA" id="ARBA00022448"/>
    </source>
</evidence>
<dbReference type="PROSITE" id="PS00198">
    <property type="entry name" value="4FE4S_FER_1"/>
    <property type="match status" value="2"/>
</dbReference>
<evidence type="ECO:0000256" key="6">
    <source>
        <dbReference type="ARBA" id="ARBA00023002"/>
    </source>
</evidence>
<dbReference type="Pfam" id="PF17147">
    <property type="entry name" value="PFOR_II"/>
    <property type="match status" value="1"/>
</dbReference>
<dbReference type="GO" id="GO:0044281">
    <property type="term" value="P:small molecule metabolic process"/>
    <property type="evidence" value="ECO:0007669"/>
    <property type="project" value="UniProtKB-ARBA"/>
</dbReference>
<dbReference type="GO" id="GO:0016903">
    <property type="term" value="F:oxidoreductase activity, acting on the aldehyde or oxo group of donors"/>
    <property type="evidence" value="ECO:0007669"/>
    <property type="project" value="InterPro"/>
</dbReference>
<keyword evidence="8 12" id="KW-0411">Iron-sulfur</keyword>
<dbReference type="CDD" id="cd07034">
    <property type="entry name" value="TPP_PYR_PFOR_IOR-alpha_like"/>
    <property type="match status" value="1"/>
</dbReference>
<keyword evidence="3 12" id="KW-0004">4Fe-4S</keyword>
<dbReference type="Pfam" id="PF02775">
    <property type="entry name" value="TPP_enzyme_C"/>
    <property type="match status" value="1"/>
</dbReference>
<feature type="site" description="Important for catalytic activity" evidence="11">
    <location>
        <position position="111"/>
    </location>
</feature>
<organism evidence="15 16">
    <name type="scientific">Duncaniella freteri</name>
    <dbReference type="NCBI Taxonomy" id="2530391"/>
    <lineage>
        <taxon>Bacteria</taxon>
        <taxon>Pseudomonadati</taxon>
        <taxon>Bacteroidota</taxon>
        <taxon>Bacteroidia</taxon>
        <taxon>Bacteroidales</taxon>
        <taxon>Muribaculaceae</taxon>
        <taxon>Duncaniella</taxon>
    </lineage>
</organism>
<dbReference type="GO" id="GO:0051539">
    <property type="term" value="F:4 iron, 4 sulfur cluster binding"/>
    <property type="evidence" value="ECO:0007669"/>
    <property type="project" value="UniProtKB-KW"/>
</dbReference>
<dbReference type="InterPro" id="IPR002869">
    <property type="entry name" value="Pyrv_flavodox_OxRed_cen"/>
</dbReference>
<evidence type="ECO:0000256" key="4">
    <source>
        <dbReference type="ARBA" id="ARBA00022723"/>
    </source>
</evidence>
<dbReference type="GO" id="GO:0022900">
    <property type="term" value="P:electron transport chain"/>
    <property type="evidence" value="ECO:0007669"/>
    <property type="project" value="InterPro"/>
</dbReference>
<feature type="region of interest" description="Disordered" evidence="13">
    <location>
        <begin position="1125"/>
        <end position="1152"/>
    </location>
</feature>
<feature type="binding site" evidence="12">
    <location>
        <position position="757"/>
    </location>
    <ligand>
        <name>[4Fe-4S] cluster</name>
        <dbReference type="ChEBI" id="CHEBI:49883"/>
        <label>2</label>
    </ligand>
</feature>
<dbReference type="FunFam" id="3.40.50.970:FF:000012">
    <property type="entry name" value="Pyruvate:ferredoxin (Flavodoxin) oxidoreductase"/>
    <property type="match status" value="1"/>
</dbReference>
<feature type="binding site" evidence="12">
    <location>
        <position position="1082"/>
    </location>
    <ligand>
        <name>[4Fe-4S] cluster</name>
        <dbReference type="ChEBI" id="CHEBI:49883"/>
        <label>3</label>
    </ligand>
</feature>
<feature type="binding site" evidence="12">
    <location>
        <position position="760"/>
    </location>
    <ligand>
        <name>[4Fe-4S] cluster</name>
        <dbReference type="ChEBI" id="CHEBI:49883"/>
        <label>2</label>
    </ligand>
</feature>
<dbReference type="InterPro" id="IPR009014">
    <property type="entry name" value="Transketo_C/PFOR_II"/>
</dbReference>
<dbReference type="InterPro" id="IPR017896">
    <property type="entry name" value="4Fe4S_Fe-S-bd"/>
</dbReference>
<dbReference type="EMBL" id="SJSA01000002">
    <property type="protein sequence ID" value="TGG36543.1"/>
    <property type="molecule type" value="Genomic_DNA"/>
</dbReference>
<feature type="domain" description="4Fe-4S ferredoxin-type" evidence="14">
    <location>
        <begin position="688"/>
        <end position="717"/>
    </location>
</feature>
<dbReference type="Pfam" id="PF10371">
    <property type="entry name" value="EKR"/>
    <property type="match status" value="1"/>
</dbReference>
<feature type="compositionally biased region" description="Polar residues" evidence="13">
    <location>
        <begin position="1135"/>
        <end position="1152"/>
    </location>
</feature>
<dbReference type="SUPFAM" id="SSF53323">
    <property type="entry name" value="Pyruvate-ferredoxin oxidoreductase, PFOR, domain III"/>
    <property type="match status" value="1"/>
</dbReference>
<comment type="similarity">
    <text evidence="1 9">Belongs to the pyruvate:ferredoxin/flavodoxin oxidoreductase family.</text>
</comment>
<feature type="binding site" evidence="10">
    <location>
        <begin position="1002"/>
        <end position="1007"/>
    </location>
    <ligand>
        <name>thiamine diphosphate</name>
        <dbReference type="ChEBI" id="CHEBI:58937"/>
    </ligand>
</feature>
<dbReference type="SUPFAM" id="SSF52518">
    <property type="entry name" value="Thiamin diphosphate-binding fold (THDP-binding)"/>
    <property type="match status" value="2"/>
</dbReference>
<comment type="caution">
    <text evidence="15">The sequence shown here is derived from an EMBL/GenBank/DDBJ whole genome shotgun (WGS) entry which is preliminary data.</text>
</comment>
<dbReference type="GeneID" id="82150495"/>
<evidence type="ECO:0000259" key="14">
    <source>
        <dbReference type="PROSITE" id="PS51379"/>
    </source>
</evidence>
<sequence>MKKILDGCTAAAHVAYALSDVATIYPITPVASMGQTAQKWGMNGRLNLMGQPLEVIEMESELGAAGAMHGALAAGSLATTFTASQGLMLMIPNMYKIAGEMLPAVFHVGCRSIATHALSIFGDHQDVMGCRATGLSMIASVSVQETMDLGLVAHLAAIDGSLPVMHFFDGWRTSSEMGTIDMIDYETIRPLVDWSKVLEFRRRSMNPEHPSLRGSAQNPDVYFQNAEARNRYYNAFPGIVQAAMDRVAQATGRQYHLVDYYGAPDADRVIVIMGSGGDVVSETVDYLNCEKGYRTGVVKVRLYRPFPVETLRTVLPKSVRIIAVMDRTKESGAQHEPLCQDVISALYSGSVFKPDLKIIGGRYGLSSKEFNPSMVKAIFDEMGKENPRDSFTVGINDDVTHLSLDVTECVDTTVASDTYQTILYAIGNDGTVGGTKQVASILGNTPGLYAQAYFSYSAKKSGGYTISQLRIGHKPVTSAYGIESADYVGCHKASYVHRFSMLHNIKPGGIFVLNSPWTPEQMVTKLPLSMRKTISDKKLRFYNINADAIAAKVGLSPRINMPMETVFLYLSRIIPFETSLAELQQKIKETYIHEGGEVVNRNIQAVSMTIDALKEINYNSIKGWDTIPDTSPQHSPIFKDSTIKNFIEKVHTPCIKGYGNNIPVSAFTPDGTMPMGTTAYEHRRIATRVPVWDADKCVECTECSLVCPHAAIRPFMLNTEEANAAPKDIVTKEAVGSPSLIGYRFRIQNFTEDCLGCSSCSLICPGHALTMTPIENVIDSELPKLEWLKTNVSPKENLIPAESINGSQLRTPYLEFSGACAGCGETPYVKLLTQLFGKRLLIANATGCSSIWGANFPSNAYCTDRNGHGPAWGNSLFEDNAEYGFGMLVSIQQRRAQVADMVKDLIESPSTMPYLKEPLQAWLTSKDDPELSASTASQLITMLSPVRDASPKYAELLEAADMLAKKSVWAIGGDGWAYDIGFGGLDHVLASGEPIKMLIMDTECYSNTGGQTSKATPRACVAKYSPTGKSTPKKNLGRMMMTYGNVYVASISLGANYQQAIDALVEAERYHGPAIVIAYCPCINHGIRPGLGHSIIEERRAVESGYWPLYRFNPEAYERGEEPLTIDHAIPGPDNSGTNGSDTETTSAGYSSSEPLNYVAQYIHEEDRYIDLNMIAPERANTLQPELQKDCDRENDALKKI</sequence>
<evidence type="ECO:0000256" key="13">
    <source>
        <dbReference type="SAM" id="MobiDB-lite"/>
    </source>
</evidence>
<dbReference type="SUPFAM" id="SSF52922">
    <property type="entry name" value="TK C-terminal domain-like"/>
    <property type="match status" value="1"/>
</dbReference>
<feature type="binding site" evidence="10">
    <location>
        <position position="28"/>
    </location>
    <ligand>
        <name>pyruvate</name>
        <dbReference type="ChEBI" id="CHEBI:15361"/>
    </ligand>
</feature>
<feature type="binding site" evidence="12">
    <location>
        <position position="764"/>
    </location>
    <ligand>
        <name>[4Fe-4S] cluster</name>
        <dbReference type="ChEBI" id="CHEBI:49883"/>
        <label>1</label>
    </ligand>
</feature>
<gene>
    <name evidence="15" type="primary">nifJ</name>
    <name evidence="15" type="ORF">EZ315_11905</name>
</gene>
<evidence type="ECO:0000256" key="10">
    <source>
        <dbReference type="PIRSR" id="PIRSR000159-1"/>
    </source>
</evidence>
<keyword evidence="2 9" id="KW-0813">Transport</keyword>
<evidence type="ECO:0000256" key="7">
    <source>
        <dbReference type="ARBA" id="ARBA00023004"/>
    </source>
</evidence>
<comment type="cofactor">
    <cofactor evidence="12">
        <name>[4Fe-4S] cluster</name>
        <dbReference type="ChEBI" id="CHEBI:49883"/>
    </cofactor>
    <text evidence="12">Binds 3 [4Fe-4S] clusters per subunit.</text>
</comment>
<dbReference type="InterPro" id="IPR029061">
    <property type="entry name" value="THDP-binding"/>
</dbReference>
<evidence type="ECO:0000256" key="1">
    <source>
        <dbReference type="ARBA" id="ARBA00009032"/>
    </source>
</evidence>
<dbReference type="GO" id="GO:0006979">
    <property type="term" value="P:response to oxidative stress"/>
    <property type="evidence" value="ECO:0007669"/>
    <property type="project" value="TreeGrafter"/>
</dbReference>
<dbReference type="SUPFAM" id="SSF54862">
    <property type="entry name" value="4Fe-4S ferredoxins"/>
    <property type="match status" value="1"/>
</dbReference>
<evidence type="ECO:0000256" key="3">
    <source>
        <dbReference type="ARBA" id="ARBA00022485"/>
    </source>
</evidence>
<dbReference type="GO" id="GO:0030976">
    <property type="term" value="F:thiamine pyrophosphate binding"/>
    <property type="evidence" value="ECO:0007669"/>
    <property type="project" value="InterPro"/>
</dbReference>